<feature type="domain" description="EAL" evidence="3">
    <location>
        <begin position="145"/>
        <end position="398"/>
    </location>
</feature>
<dbReference type="PROSITE" id="PS50110">
    <property type="entry name" value="RESPONSE_REGULATORY"/>
    <property type="match status" value="1"/>
</dbReference>
<protein>
    <submittedName>
        <fullName evidence="4">EAL domain-containing response regulator</fullName>
    </submittedName>
</protein>
<feature type="domain" description="Response regulatory" evidence="2">
    <location>
        <begin position="5"/>
        <end position="129"/>
    </location>
</feature>
<dbReference type="Proteomes" id="UP001253463">
    <property type="component" value="Unassembled WGS sequence"/>
</dbReference>
<dbReference type="CDD" id="cd01948">
    <property type="entry name" value="EAL"/>
    <property type="match status" value="1"/>
</dbReference>
<dbReference type="GO" id="GO:0000160">
    <property type="term" value="P:phosphorelay signal transduction system"/>
    <property type="evidence" value="ECO:0007669"/>
    <property type="project" value="InterPro"/>
</dbReference>
<evidence type="ECO:0000256" key="1">
    <source>
        <dbReference type="PROSITE-ProRule" id="PRU00169"/>
    </source>
</evidence>
<gene>
    <name evidence="4" type="ORF">RZY48_003191</name>
</gene>
<evidence type="ECO:0000259" key="2">
    <source>
        <dbReference type="PROSITE" id="PS50110"/>
    </source>
</evidence>
<dbReference type="Gene3D" id="3.40.50.2300">
    <property type="match status" value="1"/>
</dbReference>
<dbReference type="InterPro" id="IPR001633">
    <property type="entry name" value="EAL_dom"/>
</dbReference>
<keyword evidence="1" id="KW-0597">Phosphoprotein</keyword>
<dbReference type="SMART" id="SM00448">
    <property type="entry name" value="REC"/>
    <property type="match status" value="1"/>
</dbReference>
<dbReference type="AlphaFoldDB" id="A0AAI9G9S2"/>
<dbReference type="EMBL" id="ABNSCA010000010">
    <property type="protein sequence ID" value="ELN6933742.1"/>
    <property type="molecule type" value="Genomic_DNA"/>
</dbReference>
<evidence type="ECO:0000259" key="3">
    <source>
        <dbReference type="PROSITE" id="PS50883"/>
    </source>
</evidence>
<proteinExistence type="predicted"/>
<dbReference type="SUPFAM" id="SSF52172">
    <property type="entry name" value="CheY-like"/>
    <property type="match status" value="1"/>
</dbReference>
<dbReference type="InterPro" id="IPR001789">
    <property type="entry name" value="Sig_transdc_resp-reg_receiver"/>
</dbReference>
<dbReference type="Pfam" id="PF00563">
    <property type="entry name" value="EAL"/>
    <property type="match status" value="1"/>
</dbReference>
<dbReference type="PANTHER" id="PTHR33121">
    <property type="entry name" value="CYCLIC DI-GMP PHOSPHODIESTERASE PDEF"/>
    <property type="match status" value="1"/>
</dbReference>
<sequence>MNALSALIVEDSAAQREYMERLCREVGIGEISTAENGHVALNVIDAREQHFDLLICDLEMPGLDGIELIHLIASRHRHRNSGLIIVSGREQSLISAVELMATTEGLWVLGGIQKPLTEAKLMRLIEHYIRSTRRIGQAPEKVHKELISLESLRCALLEHQFVLHYQPKMTMNSGELYGVEALVRMRKLNGELVFPNDFIPLCEEQGLIDELSYEIVQMAAYQRQQWREKGLDTVISINLSAVSFDNEEFCSQLMSFIHSLGEEAKRLIFEVTETGVINDIGKALSILARLRLSGCGLSIDDYGTGYSSIKQLSQIPFSELKIDRSLISGISNRSHLQVIFESTLSMCQKLGITVVAEGIEKKSDWKYLKQQGCHVGQGYYYSPPMPSNDLYRWWQAGMPPLS</sequence>
<dbReference type="Gene3D" id="3.20.20.450">
    <property type="entry name" value="EAL domain"/>
    <property type="match status" value="1"/>
</dbReference>
<reference evidence="4" key="1">
    <citation type="submission" date="2023-10" db="EMBL/GenBank/DDBJ databases">
        <authorList>
            <consortium name="PulseNet: The National Subtyping Network for Foodborne Disease Surveillance"/>
        </authorList>
    </citation>
    <scope>NUCLEOTIDE SEQUENCE</scope>
    <source>
        <strain evidence="4">PNUSAV004886</strain>
    </source>
</reference>
<organism evidence="4 5">
    <name type="scientific">Vibrio navarrensis</name>
    <dbReference type="NCBI Taxonomy" id="29495"/>
    <lineage>
        <taxon>Bacteria</taxon>
        <taxon>Pseudomonadati</taxon>
        <taxon>Pseudomonadota</taxon>
        <taxon>Gammaproteobacteria</taxon>
        <taxon>Vibrionales</taxon>
        <taxon>Vibrionaceae</taxon>
        <taxon>Vibrio</taxon>
    </lineage>
</organism>
<dbReference type="InterPro" id="IPR035919">
    <property type="entry name" value="EAL_sf"/>
</dbReference>
<comment type="caution">
    <text evidence="4">The sequence shown here is derived from an EMBL/GenBank/DDBJ whole genome shotgun (WGS) entry which is preliminary data.</text>
</comment>
<name>A0AAI9G9S2_9VIBR</name>
<dbReference type="PANTHER" id="PTHR33121:SF79">
    <property type="entry name" value="CYCLIC DI-GMP PHOSPHODIESTERASE PDED-RELATED"/>
    <property type="match status" value="1"/>
</dbReference>
<dbReference type="InterPro" id="IPR011006">
    <property type="entry name" value="CheY-like_superfamily"/>
</dbReference>
<dbReference type="SMART" id="SM00052">
    <property type="entry name" value="EAL"/>
    <property type="match status" value="1"/>
</dbReference>
<evidence type="ECO:0000313" key="4">
    <source>
        <dbReference type="EMBL" id="ELN6933742.1"/>
    </source>
</evidence>
<accession>A0AAI9G9S2</accession>
<dbReference type="CDD" id="cd00156">
    <property type="entry name" value="REC"/>
    <property type="match status" value="1"/>
</dbReference>
<feature type="modified residue" description="4-aspartylphosphate" evidence="1">
    <location>
        <position position="57"/>
    </location>
</feature>
<dbReference type="InterPro" id="IPR050706">
    <property type="entry name" value="Cyclic-di-GMP_PDE-like"/>
</dbReference>
<dbReference type="Pfam" id="PF00072">
    <property type="entry name" value="Response_reg"/>
    <property type="match status" value="1"/>
</dbReference>
<dbReference type="SUPFAM" id="SSF141868">
    <property type="entry name" value="EAL domain-like"/>
    <property type="match status" value="1"/>
</dbReference>
<dbReference type="GO" id="GO:0071111">
    <property type="term" value="F:cyclic-guanylate-specific phosphodiesterase activity"/>
    <property type="evidence" value="ECO:0007669"/>
    <property type="project" value="InterPro"/>
</dbReference>
<dbReference type="PROSITE" id="PS50883">
    <property type="entry name" value="EAL"/>
    <property type="match status" value="1"/>
</dbReference>
<evidence type="ECO:0000313" key="5">
    <source>
        <dbReference type="Proteomes" id="UP001253463"/>
    </source>
</evidence>